<dbReference type="Gene3D" id="3.30.1490.20">
    <property type="entry name" value="ATP-grasp fold, A domain"/>
    <property type="match status" value="1"/>
</dbReference>
<sequence>MSATKVGILFGGIGEEHDVSVKSACEVAKSLDPQRYEPYWIGISREGAWKLCKGPDTDWEHDFVPASLSPDRDVHGLVAWHGNEASVIRLDVVLPALHGTMGEDGTIQGLLELSGIPYVGCDVESSVICMDKSLAYLVATDAGIATPGFHIVRDGDSPDPQALDYPVFVKPARSGSSFGVSKVSGPDELQDALALARQYDSKVLIEQAIIGKEIGCSVLENESGLTLGEVDHVALSTGFLRIHLENSPETGSQNSQFISPADIPQYQQQIIKDAAVKVYRALGCTGIARVDMFLTEDDKAVLNEVNTLPGLTSYSRYPRMMKAAGLTFADVVDQLIAHALHVDRR</sequence>
<dbReference type="PROSITE" id="PS00844">
    <property type="entry name" value="DALA_DALA_LIGASE_2"/>
    <property type="match status" value="1"/>
</dbReference>
<dbReference type="GO" id="GO:0008360">
    <property type="term" value="P:regulation of cell shape"/>
    <property type="evidence" value="ECO:0007669"/>
    <property type="project" value="UniProtKB-KW"/>
</dbReference>
<dbReference type="OrthoDB" id="9813261at2"/>
<evidence type="ECO:0000256" key="10">
    <source>
        <dbReference type="ARBA" id="ARBA00022984"/>
    </source>
</evidence>
<dbReference type="EMBL" id="QDAG01000009">
    <property type="protein sequence ID" value="KAE8127170.1"/>
    <property type="molecule type" value="Genomic_DNA"/>
</dbReference>
<evidence type="ECO:0000256" key="4">
    <source>
        <dbReference type="ARBA" id="ARBA00022598"/>
    </source>
</evidence>
<dbReference type="InterPro" id="IPR011095">
    <property type="entry name" value="Dala_Dala_lig_C"/>
</dbReference>
<keyword evidence="12 13" id="KW-0961">Cell wall biogenesis/degradation</keyword>
<dbReference type="AlphaFoldDB" id="A0A5N6S0G4"/>
<comment type="caution">
    <text evidence="19">The sequence shown here is derived from an EMBL/GenBank/DDBJ whole genome shotgun (WGS) entry which is preliminary data.</text>
</comment>
<evidence type="ECO:0000256" key="7">
    <source>
        <dbReference type="ARBA" id="ARBA00022840"/>
    </source>
</evidence>
<dbReference type="RefSeq" id="WP_152581381.1">
    <property type="nucleotide sequence ID" value="NZ_JAKVIV010000001.1"/>
</dbReference>
<evidence type="ECO:0000256" key="14">
    <source>
        <dbReference type="PIRSR" id="PIRSR039102-1"/>
    </source>
</evidence>
<evidence type="ECO:0000256" key="2">
    <source>
        <dbReference type="ARBA" id="ARBA00010871"/>
    </source>
</evidence>
<dbReference type="GO" id="GO:0071555">
    <property type="term" value="P:cell wall organization"/>
    <property type="evidence" value="ECO:0007669"/>
    <property type="project" value="UniProtKB-KW"/>
</dbReference>
<feature type="active site" evidence="14">
    <location>
        <position position="315"/>
    </location>
</feature>
<evidence type="ECO:0000256" key="9">
    <source>
        <dbReference type="ARBA" id="ARBA00022960"/>
    </source>
</evidence>
<gene>
    <name evidence="13" type="primary">ddl</name>
    <name evidence="19" type="ORF">DDE84_09085</name>
</gene>
<keyword evidence="11 16" id="KW-0464">Manganese</keyword>
<dbReference type="Pfam" id="PF07478">
    <property type="entry name" value="Dala_Dala_lig_C"/>
    <property type="match status" value="1"/>
</dbReference>
<evidence type="ECO:0000256" key="11">
    <source>
        <dbReference type="ARBA" id="ARBA00023211"/>
    </source>
</evidence>
<comment type="subcellular location">
    <subcellularLocation>
        <location evidence="13">Cytoplasm</location>
    </subcellularLocation>
</comment>
<dbReference type="SUPFAM" id="SSF56059">
    <property type="entry name" value="Glutathione synthetase ATP-binding domain-like"/>
    <property type="match status" value="1"/>
</dbReference>
<feature type="binding site" evidence="15">
    <location>
        <begin position="176"/>
        <end position="177"/>
    </location>
    <ligand>
        <name>ATP</name>
        <dbReference type="ChEBI" id="CHEBI:30616"/>
    </ligand>
</feature>
<feature type="binding site" evidence="15">
    <location>
        <begin position="168"/>
        <end position="170"/>
    </location>
    <ligand>
        <name>ATP</name>
        <dbReference type="ChEBI" id="CHEBI:30616"/>
    </ligand>
</feature>
<evidence type="ECO:0000259" key="18">
    <source>
        <dbReference type="PROSITE" id="PS50975"/>
    </source>
</evidence>
<dbReference type="EC" id="6.3.2.4" evidence="13"/>
<evidence type="ECO:0000256" key="15">
    <source>
        <dbReference type="PIRSR" id="PIRSR039102-2"/>
    </source>
</evidence>
<dbReference type="InterPro" id="IPR013815">
    <property type="entry name" value="ATP_grasp_subdomain_1"/>
</dbReference>
<dbReference type="GO" id="GO:0046872">
    <property type="term" value="F:metal ion binding"/>
    <property type="evidence" value="ECO:0007669"/>
    <property type="project" value="UniProtKB-KW"/>
</dbReference>
<dbReference type="InterPro" id="IPR000291">
    <property type="entry name" value="D-Ala_lig_Van_CS"/>
</dbReference>
<evidence type="ECO:0000313" key="20">
    <source>
        <dbReference type="Proteomes" id="UP000325415"/>
    </source>
</evidence>
<evidence type="ECO:0000256" key="16">
    <source>
        <dbReference type="PIRSR" id="PIRSR039102-3"/>
    </source>
</evidence>
<feature type="binding site" evidence="16">
    <location>
        <position position="304"/>
    </location>
    <ligand>
        <name>Mg(2+)</name>
        <dbReference type="ChEBI" id="CHEBI:18420"/>
        <label>1</label>
    </ligand>
</feature>
<proteinExistence type="inferred from homology"/>
<evidence type="ECO:0000256" key="13">
    <source>
        <dbReference type="HAMAP-Rule" id="MF_00047"/>
    </source>
</evidence>
<keyword evidence="10 13" id="KW-0573">Peptidoglycan synthesis</keyword>
<keyword evidence="5 16" id="KW-0479">Metal-binding</keyword>
<dbReference type="UniPathway" id="UPA00219"/>
<comment type="pathway">
    <text evidence="13">Cell wall biogenesis; peptidoglycan biosynthesis.</text>
</comment>
<dbReference type="PANTHER" id="PTHR23132">
    <property type="entry name" value="D-ALANINE--D-ALANINE LIGASE"/>
    <property type="match status" value="1"/>
</dbReference>
<keyword evidence="6 15" id="KW-0547">Nucleotide-binding</keyword>
<organism evidence="19 20">
    <name type="scientific">Bifidobacterium tibiigranuli</name>
    <dbReference type="NCBI Taxonomy" id="2172043"/>
    <lineage>
        <taxon>Bacteria</taxon>
        <taxon>Bacillati</taxon>
        <taxon>Actinomycetota</taxon>
        <taxon>Actinomycetes</taxon>
        <taxon>Bifidobacteriales</taxon>
        <taxon>Bifidobacteriaceae</taxon>
        <taxon>Bifidobacterium</taxon>
    </lineage>
</organism>
<evidence type="ECO:0000256" key="1">
    <source>
        <dbReference type="ARBA" id="ARBA00001936"/>
    </source>
</evidence>
<dbReference type="PROSITE" id="PS00843">
    <property type="entry name" value="DALA_DALA_LIGASE_1"/>
    <property type="match status" value="1"/>
</dbReference>
<dbReference type="NCBIfam" id="NF002528">
    <property type="entry name" value="PRK01966.1-4"/>
    <property type="match status" value="1"/>
</dbReference>
<dbReference type="GO" id="GO:0008716">
    <property type="term" value="F:D-alanine-D-alanine ligase activity"/>
    <property type="evidence" value="ECO:0007669"/>
    <property type="project" value="UniProtKB-UniRule"/>
</dbReference>
<dbReference type="Gene3D" id="3.40.50.20">
    <property type="match status" value="1"/>
</dbReference>
<evidence type="ECO:0000256" key="3">
    <source>
        <dbReference type="ARBA" id="ARBA00022490"/>
    </source>
</evidence>
<evidence type="ECO:0000256" key="12">
    <source>
        <dbReference type="ARBA" id="ARBA00023316"/>
    </source>
</evidence>
<dbReference type="InterPro" id="IPR011127">
    <property type="entry name" value="Dala_Dala_lig_N"/>
</dbReference>
<dbReference type="GO" id="GO:0005524">
    <property type="term" value="F:ATP binding"/>
    <property type="evidence" value="ECO:0007669"/>
    <property type="project" value="UniProtKB-UniRule"/>
</dbReference>
<feature type="active site" evidence="14">
    <location>
        <position position="16"/>
    </location>
</feature>
<keyword evidence="9 13" id="KW-0133">Cell shape</keyword>
<keyword evidence="3 13" id="KW-0963">Cytoplasm</keyword>
<keyword evidence="7 17" id="KW-0067">ATP-binding</keyword>
<feature type="binding site" evidence="16">
    <location>
        <position position="291"/>
    </location>
    <ligand>
        <name>Mg(2+)</name>
        <dbReference type="ChEBI" id="CHEBI:18420"/>
        <label>1</label>
    </ligand>
</feature>
<evidence type="ECO:0000313" key="19">
    <source>
        <dbReference type="EMBL" id="KAE8127170.1"/>
    </source>
</evidence>
<evidence type="ECO:0000256" key="8">
    <source>
        <dbReference type="ARBA" id="ARBA00022842"/>
    </source>
</evidence>
<feature type="binding site" evidence="15">
    <location>
        <begin position="303"/>
        <end position="304"/>
    </location>
    <ligand>
        <name>ATP</name>
        <dbReference type="ChEBI" id="CHEBI:30616"/>
    </ligand>
</feature>
<keyword evidence="4 13" id="KW-0436">Ligase</keyword>
<feature type="binding site" evidence="15">
    <location>
        <position position="132"/>
    </location>
    <ligand>
        <name>ATP</name>
        <dbReference type="ChEBI" id="CHEBI:30616"/>
    </ligand>
</feature>
<dbReference type="HAMAP" id="MF_00047">
    <property type="entry name" value="Dala_Dala_lig"/>
    <property type="match status" value="1"/>
</dbReference>
<dbReference type="Pfam" id="PF01820">
    <property type="entry name" value="Dala_Dala_lig_N"/>
    <property type="match status" value="1"/>
</dbReference>
<name>A0A5N6S0G4_9BIFI</name>
<dbReference type="PROSITE" id="PS50975">
    <property type="entry name" value="ATP_GRASP"/>
    <property type="match status" value="1"/>
</dbReference>
<dbReference type="Gene3D" id="3.30.470.20">
    <property type="entry name" value="ATP-grasp fold, B domain"/>
    <property type="match status" value="1"/>
</dbReference>
<comment type="catalytic activity">
    <reaction evidence="13">
        <text>2 D-alanine + ATP = D-alanyl-D-alanine + ADP + phosphate + H(+)</text>
        <dbReference type="Rhea" id="RHEA:11224"/>
        <dbReference type="ChEBI" id="CHEBI:15378"/>
        <dbReference type="ChEBI" id="CHEBI:30616"/>
        <dbReference type="ChEBI" id="CHEBI:43474"/>
        <dbReference type="ChEBI" id="CHEBI:57416"/>
        <dbReference type="ChEBI" id="CHEBI:57822"/>
        <dbReference type="ChEBI" id="CHEBI:456216"/>
        <dbReference type="EC" id="6.3.2.4"/>
    </reaction>
</comment>
<dbReference type="SUPFAM" id="SSF52440">
    <property type="entry name" value="PreATP-grasp domain"/>
    <property type="match status" value="1"/>
</dbReference>
<comment type="cofactor">
    <cofactor evidence="16">
        <name>Mg(2+)</name>
        <dbReference type="ChEBI" id="CHEBI:18420"/>
    </cofactor>
    <cofactor evidence="16">
        <name>Mn(2+)</name>
        <dbReference type="ChEBI" id="CHEBI:29035"/>
    </cofactor>
    <text evidence="16">Binds 2 magnesium or manganese ions per subunit.</text>
</comment>
<accession>A0A5N6S0G4</accession>
<comment type="similarity">
    <text evidence="2 13">Belongs to the D-alanine--D-alanine ligase family.</text>
</comment>
<dbReference type="Proteomes" id="UP000325415">
    <property type="component" value="Unassembled WGS sequence"/>
</dbReference>
<protein>
    <recommendedName>
        <fullName evidence="13">D-alanine--D-alanine ligase</fullName>
        <ecNumber evidence="13">6.3.2.4</ecNumber>
    </recommendedName>
    <alternativeName>
        <fullName evidence="13">D-Ala-D-Ala ligase</fullName>
    </alternativeName>
    <alternativeName>
        <fullName evidence="13">D-alanylalanine synthetase</fullName>
    </alternativeName>
</protein>
<feature type="active site" evidence="14">
    <location>
        <position position="176"/>
    </location>
</feature>
<dbReference type="PANTHER" id="PTHR23132:SF25">
    <property type="entry name" value="D-ALANINE--D-ALANINE LIGASE A"/>
    <property type="match status" value="1"/>
</dbReference>
<keyword evidence="20" id="KW-1185">Reference proteome</keyword>
<feature type="binding site" evidence="15">
    <location>
        <begin position="206"/>
        <end position="213"/>
    </location>
    <ligand>
        <name>ATP</name>
        <dbReference type="ChEBI" id="CHEBI:30616"/>
    </ligand>
</feature>
<dbReference type="NCBIfam" id="TIGR01205">
    <property type="entry name" value="D_ala_D_alaTIGR"/>
    <property type="match status" value="1"/>
</dbReference>
<feature type="binding site" evidence="16">
    <location>
        <position position="306"/>
    </location>
    <ligand>
        <name>Mg(2+)</name>
        <dbReference type="ChEBI" id="CHEBI:18420"/>
        <label>2</label>
    </ligand>
</feature>
<dbReference type="GeneID" id="78127835"/>
<dbReference type="InterPro" id="IPR011761">
    <property type="entry name" value="ATP-grasp"/>
</dbReference>
<dbReference type="PIRSF" id="PIRSF039102">
    <property type="entry name" value="Ddl/VanB"/>
    <property type="match status" value="1"/>
</dbReference>
<feature type="domain" description="ATP-grasp" evidence="18">
    <location>
        <begin position="136"/>
        <end position="337"/>
    </location>
</feature>
<evidence type="ECO:0000256" key="5">
    <source>
        <dbReference type="ARBA" id="ARBA00022723"/>
    </source>
</evidence>
<dbReference type="GO" id="GO:0009252">
    <property type="term" value="P:peptidoglycan biosynthetic process"/>
    <property type="evidence" value="ECO:0007669"/>
    <property type="project" value="UniProtKB-UniRule"/>
</dbReference>
<dbReference type="InterPro" id="IPR005905">
    <property type="entry name" value="D_ala_D_ala"/>
</dbReference>
<comment type="cofactor">
    <cofactor evidence="1">
        <name>Mn(2+)</name>
        <dbReference type="ChEBI" id="CHEBI:29035"/>
    </cofactor>
</comment>
<dbReference type="InterPro" id="IPR016185">
    <property type="entry name" value="PreATP-grasp_dom_sf"/>
</dbReference>
<feature type="binding site" evidence="16">
    <location>
        <position position="304"/>
    </location>
    <ligand>
        <name>Mg(2+)</name>
        <dbReference type="ChEBI" id="CHEBI:18420"/>
        <label>2</label>
    </ligand>
</feature>
<keyword evidence="8 16" id="KW-0460">Magnesium</keyword>
<comment type="function">
    <text evidence="13">Cell wall formation.</text>
</comment>
<evidence type="ECO:0000256" key="17">
    <source>
        <dbReference type="PROSITE-ProRule" id="PRU00409"/>
    </source>
</evidence>
<reference evidence="19 20" key="1">
    <citation type="submission" date="2018-04" db="EMBL/GenBank/DDBJ databases">
        <authorList>
            <person name="Eckel V.P."/>
            <person name="Vogel R.F."/>
        </authorList>
    </citation>
    <scope>NUCLEOTIDE SEQUENCE [LARGE SCALE GENOMIC DNA]</scope>
    <source>
        <strain evidence="20">TMW 2.1764</strain>
    </source>
</reference>
<dbReference type="GO" id="GO:0005829">
    <property type="term" value="C:cytosol"/>
    <property type="evidence" value="ECO:0007669"/>
    <property type="project" value="TreeGrafter"/>
</dbReference>
<evidence type="ECO:0000256" key="6">
    <source>
        <dbReference type="ARBA" id="ARBA00022741"/>
    </source>
</evidence>